<keyword evidence="3" id="KW-0378">Hydrolase</keyword>
<organism evidence="3 4">
    <name type="scientific">Obba rivulosa</name>
    <dbReference type="NCBI Taxonomy" id="1052685"/>
    <lineage>
        <taxon>Eukaryota</taxon>
        <taxon>Fungi</taxon>
        <taxon>Dikarya</taxon>
        <taxon>Basidiomycota</taxon>
        <taxon>Agaricomycotina</taxon>
        <taxon>Agaricomycetes</taxon>
        <taxon>Polyporales</taxon>
        <taxon>Gelatoporiaceae</taxon>
        <taxon>Obba</taxon>
    </lineage>
</organism>
<dbReference type="SUPFAM" id="SSF53474">
    <property type="entry name" value="alpha/beta-Hydrolases"/>
    <property type="match status" value="1"/>
</dbReference>
<keyword evidence="1" id="KW-1133">Transmembrane helix</keyword>
<evidence type="ECO:0000313" key="3">
    <source>
        <dbReference type="EMBL" id="OCH90017.1"/>
    </source>
</evidence>
<reference evidence="3 4" key="1">
    <citation type="submission" date="2016-07" db="EMBL/GenBank/DDBJ databases">
        <title>Draft genome of the white-rot fungus Obba rivulosa 3A-2.</title>
        <authorList>
            <consortium name="DOE Joint Genome Institute"/>
            <person name="Miettinen O."/>
            <person name="Riley R."/>
            <person name="Acob R."/>
            <person name="Barry K."/>
            <person name="Cullen D."/>
            <person name="De Vries R."/>
            <person name="Hainaut M."/>
            <person name="Hatakka A."/>
            <person name="Henrissat B."/>
            <person name="Hilden K."/>
            <person name="Kuo R."/>
            <person name="Labutti K."/>
            <person name="Lipzen A."/>
            <person name="Makela M.R."/>
            <person name="Sandor L."/>
            <person name="Spatafora J.W."/>
            <person name="Grigoriev I.V."/>
            <person name="Hibbett D.S."/>
        </authorList>
    </citation>
    <scope>NUCLEOTIDE SEQUENCE [LARGE SCALE GENOMIC DNA]</scope>
    <source>
        <strain evidence="3 4">3A-2</strain>
    </source>
</reference>
<dbReference type="InterPro" id="IPR000073">
    <property type="entry name" value="AB_hydrolase_1"/>
</dbReference>
<evidence type="ECO:0000259" key="2">
    <source>
        <dbReference type="Pfam" id="PF00561"/>
    </source>
</evidence>
<dbReference type="PANTHER" id="PTHR43194:SF2">
    <property type="entry name" value="PEROXISOMAL MEMBRANE PROTEIN LPX1"/>
    <property type="match status" value="1"/>
</dbReference>
<dbReference type="InterPro" id="IPR029058">
    <property type="entry name" value="AB_hydrolase_fold"/>
</dbReference>
<dbReference type="Gene3D" id="3.40.50.1820">
    <property type="entry name" value="alpha/beta hydrolase"/>
    <property type="match status" value="1"/>
</dbReference>
<feature type="transmembrane region" description="Helical" evidence="1">
    <location>
        <begin position="7"/>
        <end position="28"/>
    </location>
</feature>
<keyword evidence="4" id="KW-1185">Reference proteome</keyword>
<dbReference type="PRINTS" id="PR00111">
    <property type="entry name" value="ABHYDROLASE"/>
</dbReference>
<dbReference type="AlphaFoldDB" id="A0A8E2AXR1"/>
<dbReference type="PANTHER" id="PTHR43194">
    <property type="entry name" value="HYDROLASE ALPHA/BETA FOLD FAMILY"/>
    <property type="match status" value="1"/>
</dbReference>
<dbReference type="EMBL" id="KV722414">
    <property type="protein sequence ID" value="OCH90017.1"/>
    <property type="molecule type" value="Genomic_DNA"/>
</dbReference>
<dbReference type="Proteomes" id="UP000250043">
    <property type="component" value="Unassembled WGS sequence"/>
</dbReference>
<name>A0A8E2AXR1_9APHY</name>
<keyword evidence="1" id="KW-0812">Transmembrane</keyword>
<accession>A0A8E2AXR1</accession>
<evidence type="ECO:0000313" key="4">
    <source>
        <dbReference type="Proteomes" id="UP000250043"/>
    </source>
</evidence>
<feature type="domain" description="AB hydrolase-1" evidence="2">
    <location>
        <begin position="84"/>
        <end position="318"/>
    </location>
</feature>
<evidence type="ECO:0000256" key="1">
    <source>
        <dbReference type="SAM" id="Phobius"/>
    </source>
</evidence>
<proteinExistence type="predicted"/>
<dbReference type="Pfam" id="PF00561">
    <property type="entry name" value="Abhydrolase_1"/>
    <property type="match status" value="1"/>
</dbReference>
<gene>
    <name evidence="3" type="ORF">OBBRIDRAFT_793730</name>
</gene>
<sequence length="341" mass="37386">MMPTSNTLQWILLGLPAVVILAFFLTIFPHTPSSLYVHPSLASLPRQSPSWQIYPDSFFDGGAYVRFPYGAVRYWLIGPKDGTRIVLIHGLSVPAIIWKDIAPQLASNGFRVLLYDLYGRGYSDAPQTTYDTALYTTQLALLMQYVGWDNAHVVGVSMGGGIAAAFAAQFPHLVSDKVALISSSGLIESGDLSRTSRFLSSPLMQFLTSSYPFRLYLQHLANGTPSANPVAELVRIQSAYLPGFNPAVASSIRDGPIRSLAPAFVALGRSMQKRGGRVLLIWGTADRVVPYRYAARVKALIQAADLITIPNATHDLTFSHSDEVTEALLQFFHGDRSHRTE</sequence>
<protein>
    <submittedName>
        <fullName evidence="3">Alpha/beta-hydrolase</fullName>
    </submittedName>
</protein>
<dbReference type="InterPro" id="IPR050228">
    <property type="entry name" value="Carboxylesterase_BioH"/>
</dbReference>
<keyword evidence="1" id="KW-0472">Membrane</keyword>
<dbReference type="GO" id="GO:0016787">
    <property type="term" value="F:hydrolase activity"/>
    <property type="evidence" value="ECO:0007669"/>
    <property type="project" value="UniProtKB-KW"/>
</dbReference>
<dbReference type="OrthoDB" id="408373at2759"/>